<dbReference type="InterPro" id="IPR036864">
    <property type="entry name" value="Zn2-C6_fun-type_DNA-bd_sf"/>
</dbReference>
<protein>
    <submittedName>
        <fullName evidence="8">Uu.00g106980.m01.CDS01</fullName>
    </submittedName>
</protein>
<accession>A0AAI8VER2</accession>
<proteinExistence type="predicted"/>
<dbReference type="GO" id="GO:0006351">
    <property type="term" value="P:DNA-templated transcription"/>
    <property type="evidence" value="ECO:0007669"/>
    <property type="project" value="InterPro"/>
</dbReference>
<dbReference type="InterPro" id="IPR050815">
    <property type="entry name" value="TF_fung"/>
</dbReference>
<name>A0AAI8VER2_9PEZI</name>
<feature type="region of interest" description="Disordered" evidence="6">
    <location>
        <begin position="47"/>
        <end position="95"/>
    </location>
</feature>
<sequence length="692" mass="75788">MRTAIACQYCRRSKIKCHHDGVAPCRACTSAPRTDCLLSGPIIKNRLRQVNSEEADGGPAGGTPGTHDASPARPPAHAPRPAKRPRLEGPGSPVSPVQDGSLVVSAIALPNLPAPALLLQASNLLQSLFPEFGFLHRPSFTDELLEGRVEPMRLHAILSVTARFVPTLVSQHGGPEAAGGFYAARAETAVMLRVLDSPDVGTIQSLLLVALHHWGACNGSRAWMLAGIAVRMTQAMMPKLDEPNKLRDASPGGAGSNAAHRTSQECIRRTIWAASVVDCLLSGGKHRPQSFQAARLDLSMPVGEDDFAFQTEPDKPPPHLLRLALSTSEEMTVARKRDDCDNSLLLIIKGMDIWSTLSSWICAGGRQLEPVDAQSSPWNEGSFWSRMKKALDRWYSSMSDKLHYSPSGNNLQAHIAHGQGQQFVFVNLIFHLNQLFLHREYIPFLPHRCASPVGPIDPPLLVDQPPDGWWVANSNILFQSATCIVDLLRAASKRGVELRTVFVAFCMYSAASTLLYAQAWPYMAPNTEMRQEDLRWAMDWLEDTGTLWKIVQGWKQTLSTVSAIYESVKADASRFPHLGRHGLEDLEDRINRFAEIPPSGTDADSTTPGGEHAAATLLDLSRHSRPLDAVDGRALRRTGGELNGRQWPGSEGQHHEYGFDDYDTNASLDPDLLASIMDGSMADMLQIPLGDY</sequence>
<dbReference type="SMART" id="SM00906">
    <property type="entry name" value="Fungal_trans"/>
    <property type="match status" value="1"/>
</dbReference>
<feature type="domain" description="Zn(2)-C6 fungal-type" evidence="7">
    <location>
        <begin position="6"/>
        <end position="38"/>
    </location>
</feature>
<comment type="subcellular location">
    <subcellularLocation>
        <location evidence="1">Nucleus</location>
    </subcellularLocation>
</comment>
<dbReference type="GO" id="GO:0000981">
    <property type="term" value="F:DNA-binding transcription factor activity, RNA polymerase II-specific"/>
    <property type="evidence" value="ECO:0007669"/>
    <property type="project" value="InterPro"/>
</dbReference>
<dbReference type="InterPro" id="IPR001138">
    <property type="entry name" value="Zn2Cys6_DnaBD"/>
</dbReference>
<dbReference type="EMBL" id="CAUWAG010000004">
    <property type="protein sequence ID" value="CAJ2503304.1"/>
    <property type="molecule type" value="Genomic_DNA"/>
</dbReference>
<dbReference type="InterPro" id="IPR007219">
    <property type="entry name" value="XnlR_reg_dom"/>
</dbReference>
<keyword evidence="5" id="KW-0539">Nucleus</keyword>
<dbReference type="PROSITE" id="PS50048">
    <property type="entry name" value="ZN2_CY6_FUNGAL_2"/>
    <property type="match status" value="1"/>
</dbReference>
<dbReference type="GO" id="GO:0005634">
    <property type="term" value="C:nucleus"/>
    <property type="evidence" value="ECO:0007669"/>
    <property type="project" value="UniProtKB-SubCell"/>
</dbReference>
<keyword evidence="4" id="KW-0804">Transcription</keyword>
<evidence type="ECO:0000313" key="9">
    <source>
        <dbReference type="Proteomes" id="UP001295740"/>
    </source>
</evidence>
<keyword evidence="3" id="KW-0805">Transcription regulation</keyword>
<keyword evidence="2" id="KW-0479">Metal-binding</keyword>
<dbReference type="CDD" id="cd12148">
    <property type="entry name" value="fungal_TF_MHR"/>
    <property type="match status" value="1"/>
</dbReference>
<organism evidence="8 9">
    <name type="scientific">Anthostomella pinea</name>
    <dbReference type="NCBI Taxonomy" id="933095"/>
    <lineage>
        <taxon>Eukaryota</taxon>
        <taxon>Fungi</taxon>
        <taxon>Dikarya</taxon>
        <taxon>Ascomycota</taxon>
        <taxon>Pezizomycotina</taxon>
        <taxon>Sordariomycetes</taxon>
        <taxon>Xylariomycetidae</taxon>
        <taxon>Xylariales</taxon>
        <taxon>Xylariaceae</taxon>
        <taxon>Anthostomella</taxon>
    </lineage>
</organism>
<dbReference type="PANTHER" id="PTHR47338">
    <property type="entry name" value="ZN(II)2CYS6 TRANSCRIPTION FACTOR (EUROFUNG)-RELATED"/>
    <property type="match status" value="1"/>
</dbReference>
<gene>
    <name evidence="8" type="ORF">KHLLAP_LOCUS3772</name>
</gene>
<reference evidence="8" key="1">
    <citation type="submission" date="2023-10" db="EMBL/GenBank/DDBJ databases">
        <authorList>
            <person name="Hackl T."/>
        </authorList>
    </citation>
    <scope>NUCLEOTIDE SEQUENCE</scope>
</reference>
<dbReference type="GO" id="GO:0003677">
    <property type="term" value="F:DNA binding"/>
    <property type="evidence" value="ECO:0007669"/>
    <property type="project" value="InterPro"/>
</dbReference>
<dbReference type="AlphaFoldDB" id="A0AAI8VER2"/>
<evidence type="ECO:0000259" key="7">
    <source>
        <dbReference type="PROSITE" id="PS50048"/>
    </source>
</evidence>
<dbReference type="Proteomes" id="UP001295740">
    <property type="component" value="Unassembled WGS sequence"/>
</dbReference>
<evidence type="ECO:0000256" key="5">
    <source>
        <dbReference type="ARBA" id="ARBA00023242"/>
    </source>
</evidence>
<dbReference type="GO" id="GO:0008270">
    <property type="term" value="F:zinc ion binding"/>
    <property type="evidence" value="ECO:0007669"/>
    <property type="project" value="InterPro"/>
</dbReference>
<dbReference type="PROSITE" id="PS00463">
    <property type="entry name" value="ZN2_CY6_FUNGAL_1"/>
    <property type="match status" value="1"/>
</dbReference>
<feature type="region of interest" description="Disordered" evidence="6">
    <location>
        <begin position="637"/>
        <end position="662"/>
    </location>
</feature>
<evidence type="ECO:0000256" key="6">
    <source>
        <dbReference type="SAM" id="MobiDB-lite"/>
    </source>
</evidence>
<keyword evidence="9" id="KW-1185">Reference proteome</keyword>
<evidence type="ECO:0000256" key="1">
    <source>
        <dbReference type="ARBA" id="ARBA00004123"/>
    </source>
</evidence>
<dbReference type="SUPFAM" id="SSF57701">
    <property type="entry name" value="Zn2/Cys6 DNA-binding domain"/>
    <property type="match status" value="1"/>
</dbReference>
<dbReference type="CDD" id="cd00067">
    <property type="entry name" value="GAL4"/>
    <property type="match status" value="1"/>
</dbReference>
<evidence type="ECO:0000256" key="2">
    <source>
        <dbReference type="ARBA" id="ARBA00022723"/>
    </source>
</evidence>
<comment type="caution">
    <text evidence="8">The sequence shown here is derived from an EMBL/GenBank/DDBJ whole genome shotgun (WGS) entry which is preliminary data.</text>
</comment>
<dbReference type="Pfam" id="PF04082">
    <property type="entry name" value="Fungal_trans"/>
    <property type="match status" value="1"/>
</dbReference>
<evidence type="ECO:0000313" key="8">
    <source>
        <dbReference type="EMBL" id="CAJ2503304.1"/>
    </source>
</evidence>
<evidence type="ECO:0000256" key="4">
    <source>
        <dbReference type="ARBA" id="ARBA00023163"/>
    </source>
</evidence>
<evidence type="ECO:0000256" key="3">
    <source>
        <dbReference type="ARBA" id="ARBA00023015"/>
    </source>
</evidence>
<dbReference type="PANTHER" id="PTHR47338:SF19">
    <property type="entry name" value="ZN(II)2CYS6 TRANSCRIPTION FACTOR (EUROFUNG)"/>
    <property type="match status" value="1"/>
</dbReference>